<dbReference type="WBParaSite" id="ALUE_0001115101-mRNA-1">
    <property type="protein sequence ID" value="ALUE_0001115101-mRNA-1"/>
    <property type="gene ID" value="ALUE_0001115101"/>
</dbReference>
<proteinExistence type="predicted"/>
<accession>A0A0M3I3E2</accession>
<sequence length="75" mass="8517">MSEGKEAILQQTRCAINLWVDEATALDLEGIKPIEKEADKHIRDHDRESMGKVDAFLGISTLFAELRELDVVKFM</sequence>
<keyword evidence="1" id="KW-1185">Reference proteome</keyword>
<dbReference type="Proteomes" id="UP000036681">
    <property type="component" value="Unplaced"/>
</dbReference>
<reference evidence="2" key="1">
    <citation type="submission" date="2017-02" db="UniProtKB">
        <authorList>
            <consortium name="WormBaseParasite"/>
        </authorList>
    </citation>
    <scope>IDENTIFICATION</scope>
</reference>
<name>A0A0M3I3E2_ASCLU</name>
<organism evidence="1 2">
    <name type="scientific">Ascaris lumbricoides</name>
    <name type="common">Giant roundworm</name>
    <dbReference type="NCBI Taxonomy" id="6252"/>
    <lineage>
        <taxon>Eukaryota</taxon>
        <taxon>Metazoa</taxon>
        <taxon>Ecdysozoa</taxon>
        <taxon>Nematoda</taxon>
        <taxon>Chromadorea</taxon>
        <taxon>Rhabditida</taxon>
        <taxon>Spirurina</taxon>
        <taxon>Ascaridomorpha</taxon>
        <taxon>Ascaridoidea</taxon>
        <taxon>Ascarididae</taxon>
        <taxon>Ascaris</taxon>
    </lineage>
</organism>
<evidence type="ECO:0000313" key="1">
    <source>
        <dbReference type="Proteomes" id="UP000036681"/>
    </source>
</evidence>
<dbReference type="AlphaFoldDB" id="A0A0M3I3E2"/>
<protein>
    <submittedName>
        <fullName evidence="2">DHC_N2 domain-containing protein</fullName>
    </submittedName>
</protein>
<evidence type="ECO:0000313" key="2">
    <source>
        <dbReference type="WBParaSite" id="ALUE_0001115101-mRNA-1"/>
    </source>
</evidence>